<evidence type="ECO:0000259" key="2">
    <source>
        <dbReference type="SMART" id="SM00672"/>
    </source>
</evidence>
<feature type="domain" description="Glycosyl transferase CAP10" evidence="2">
    <location>
        <begin position="408"/>
        <end position="698"/>
    </location>
</feature>
<keyword evidence="1" id="KW-1133">Transmembrane helix</keyword>
<reference evidence="3" key="1">
    <citation type="submission" date="2022-08" db="EMBL/GenBank/DDBJ databases">
        <authorList>
            <consortium name="DOE Joint Genome Institute"/>
            <person name="Min B."/>
            <person name="Riley R."/>
            <person name="Sierra-Patev S."/>
            <person name="Naranjo-Ortiz M."/>
            <person name="Looney B."/>
            <person name="Konkel Z."/>
            <person name="Slot J.C."/>
            <person name="Sakamoto Y."/>
            <person name="Steenwyk J.L."/>
            <person name="Rokas A."/>
            <person name="Carro J."/>
            <person name="Camarero S."/>
            <person name="Ferreira P."/>
            <person name="Molpeceres G."/>
            <person name="Ruiz-Duenas F.J."/>
            <person name="Serrano A."/>
            <person name="Henrissat B."/>
            <person name="Drula E."/>
            <person name="Hughes K.W."/>
            <person name="Mata J.L."/>
            <person name="Ishikawa N.K."/>
            <person name="Vargas-Isla R."/>
            <person name="Ushijima S."/>
            <person name="Smith C.A."/>
            <person name="Ahrendt S."/>
            <person name="Andreopoulos W."/>
            <person name="He G."/>
            <person name="Labutti K."/>
            <person name="Lipzen A."/>
            <person name="Ng V."/>
            <person name="Sandor L."/>
            <person name="Barry K."/>
            <person name="Martinez A.T."/>
            <person name="Xiao Y."/>
            <person name="Gibbons J.G."/>
            <person name="Terashima K."/>
            <person name="Hibbett D.S."/>
            <person name="Grigoriev I.V."/>
        </authorList>
    </citation>
    <scope>NUCLEOTIDE SEQUENCE</scope>
    <source>
        <strain evidence="3">TFB9207</strain>
    </source>
</reference>
<dbReference type="PANTHER" id="PTHR12203">
    <property type="entry name" value="KDEL LYS-ASP-GLU-LEU CONTAINING - RELATED"/>
    <property type="match status" value="1"/>
</dbReference>
<protein>
    <submittedName>
        <fullName evidence="3">Glycosyl transferase family 90-domain-containing protein</fullName>
    </submittedName>
</protein>
<keyword evidence="1" id="KW-0812">Transmembrane</keyword>
<keyword evidence="4" id="KW-1185">Reference proteome</keyword>
<feature type="transmembrane region" description="Helical" evidence="1">
    <location>
        <begin position="59"/>
        <end position="75"/>
    </location>
</feature>
<evidence type="ECO:0000256" key="1">
    <source>
        <dbReference type="SAM" id="Phobius"/>
    </source>
</evidence>
<accession>A0AA38PKK0</accession>
<dbReference type="InterPro" id="IPR051091">
    <property type="entry name" value="O-Glucosyltr/Glycosyltrsf_90"/>
</dbReference>
<comment type="caution">
    <text evidence="3">The sequence shown here is derived from an EMBL/GenBank/DDBJ whole genome shotgun (WGS) entry which is preliminary data.</text>
</comment>
<evidence type="ECO:0000313" key="4">
    <source>
        <dbReference type="Proteomes" id="UP001163846"/>
    </source>
</evidence>
<dbReference type="EMBL" id="MU805949">
    <property type="protein sequence ID" value="KAJ3844658.1"/>
    <property type="molecule type" value="Genomic_DNA"/>
</dbReference>
<gene>
    <name evidence="3" type="ORF">F5878DRAFT_75786</name>
</gene>
<dbReference type="Proteomes" id="UP001163846">
    <property type="component" value="Unassembled WGS sequence"/>
</dbReference>
<dbReference type="Pfam" id="PF05686">
    <property type="entry name" value="Glyco_transf_90"/>
    <property type="match status" value="1"/>
</dbReference>
<name>A0AA38PKK0_9AGAR</name>
<evidence type="ECO:0000313" key="3">
    <source>
        <dbReference type="EMBL" id="KAJ3844658.1"/>
    </source>
</evidence>
<dbReference type="GO" id="GO:0016740">
    <property type="term" value="F:transferase activity"/>
    <property type="evidence" value="ECO:0007669"/>
    <property type="project" value="UniProtKB-KW"/>
</dbReference>
<dbReference type="PANTHER" id="PTHR12203:SF118">
    <property type="entry name" value="BETA-1,2-XYLOSYLTRANSFERASE 1"/>
    <property type="match status" value="1"/>
</dbReference>
<dbReference type="AlphaFoldDB" id="A0AA38PKK0"/>
<sequence>MRLFRSRLHFLLSSFSSPLFSLIYLHRRHRRAPNVRFHSTPMLSPTVPYVARKSTRRQLLLISVLCLICLFANYFRTYGHPANIPHTVKTILEPITVMRSTTTAWMNTTPKKINQQLDAIPGRLGDQKKGTKLNAFRKVNWEDHSAALKKHKFLPNGLLEVNPDGQHPIYDLIDKSEAAWKAKLKKASRSLDEAVIEYKRRYGRKPPLGFDKWWEYVEKHKVQLPDEYDQIHRNLEPFWGIDPRDLQIIEFTHEVVPQTDTYTMGKYSMEDPIQLLNFSLPSNTSTNYDMAEAGKAIVDLLREAGVDKHIPPFRATFNPHDSPEMLTNWNLWNRAVAHAREGKTFSILNSPRPNDPHHGWLTACDPASAAPSAPIDFNGPYPAHLWPNGEPMSPAHTRTFIHDHRTAMDPCQNPHILRHHGQFVKFGHGVDPRTLLIPRFSFSPSTLHHDILFANPMNWVGELPGGANPAWEERVDERLHWRGANTGIHYSKRILWRLSHRIKMVEWANDHLYSGLRILGLGAKRGERVGEGTVVEKARWAPAMLDIAFAGQAINCEEQDGTCAELREMFEWKKRVNFIDAGKYKYVLDIDGNAWSARFKRLITTSSCIFKATVYPEWFTDRIQPWVHYVPVQIDLSDLWDTFTFFRGDLNGDHGHDELAKKIGEAGSVWSQTFWRQEDLIAYNFRLLLEYARVMSTDRDSMTFSL</sequence>
<keyword evidence="3" id="KW-0808">Transferase</keyword>
<organism evidence="3 4">
    <name type="scientific">Lentinula raphanica</name>
    <dbReference type="NCBI Taxonomy" id="153919"/>
    <lineage>
        <taxon>Eukaryota</taxon>
        <taxon>Fungi</taxon>
        <taxon>Dikarya</taxon>
        <taxon>Basidiomycota</taxon>
        <taxon>Agaricomycotina</taxon>
        <taxon>Agaricomycetes</taxon>
        <taxon>Agaricomycetidae</taxon>
        <taxon>Agaricales</taxon>
        <taxon>Marasmiineae</taxon>
        <taxon>Omphalotaceae</taxon>
        <taxon>Lentinula</taxon>
    </lineage>
</organism>
<proteinExistence type="predicted"/>
<dbReference type="SMART" id="SM00672">
    <property type="entry name" value="CAP10"/>
    <property type="match status" value="1"/>
</dbReference>
<keyword evidence="1" id="KW-0472">Membrane</keyword>
<dbReference type="InterPro" id="IPR006598">
    <property type="entry name" value="CAP10"/>
</dbReference>